<sequence length="423" mass="46334">MRKLALIRRLEPESEKAFWPLLARPDQLAPEGDGWTTWLVLGGRGAGKTRAGAEWIRSLAEGPYQDNPHSARAIALVAESYADAREIMIEGPSGILALSHSADRPRWEPSRRRLRWERTGAVAHCFSAEDPEGLRGFQFDAAWSDELCKWRYPEETWSNLQLALRLGRRPRQAVTTTPRPVGLLKRLMAAESTVVARASTYDNRDNLAPAFFDEVIRAYEGSALGRQELLGELVEHVEGALWTWSMIEAARIAAAPGMERVVVAVDPPASAGPDADECGIVVAGRAGETAYVLADYSARGLSPRGWAGRALAAFEDFDADRLVVEVNQGGDMAKAVIAQIDPAAPTRAVRAMRGKRLRAEPVAALYEQGRVRHVGAFRALEDQMTSFTGGAGASPDRLDALVWAITDLMLRPRRAAPGVRRIE</sequence>
<dbReference type="Gene3D" id="3.40.50.300">
    <property type="entry name" value="P-loop containing nucleotide triphosphate hydrolases"/>
    <property type="match status" value="1"/>
</dbReference>
<name>A0A239PKK5_9PROT</name>
<dbReference type="AlphaFoldDB" id="A0A239PKK5"/>
<dbReference type="RefSeq" id="WP_089410616.1">
    <property type="nucleotide sequence ID" value="NZ_FZQA01000001.1"/>
</dbReference>
<reference evidence="3 4" key="1">
    <citation type="submission" date="2017-07" db="EMBL/GenBank/DDBJ databases">
        <authorList>
            <person name="Sun Z.S."/>
            <person name="Albrecht U."/>
            <person name="Echele G."/>
            <person name="Lee C.C."/>
        </authorList>
    </citation>
    <scope>NUCLEOTIDE SEQUENCE [LARGE SCALE GENOMIC DNA]</scope>
    <source>
        <strain evidence="3 4">CGMCC 1.12710</strain>
    </source>
</reference>
<organism evidence="3 4">
    <name type="scientific">Amphiplicatus metriothermophilus</name>
    <dbReference type="NCBI Taxonomy" id="1519374"/>
    <lineage>
        <taxon>Bacteria</taxon>
        <taxon>Pseudomonadati</taxon>
        <taxon>Pseudomonadota</taxon>
        <taxon>Alphaproteobacteria</taxon>
        <taxon>Parvularculales</taxon>
        <taxon>Parvularculaceae</taxon>
        <taxon>Amphiplicatus</taxon>
    </lineage>
</organism>
<dbReference type="EMBL" id="FZQA01000001">
    <property type="protein sequence ID" value="SNT67584.1"/>
    <property type="molecule type" value="Genomic_DNA"/>
</dbReference>
<keyword evidence="4" id="KW-1185">Reference proteome</keyword>
<accession>A0A239PKK5</accession>
<evidence type="ECO:0000256" key="1">
    <source>
        <dbReference type="ARBA" id="ARBA00022612"/>
    </source>
</evidence>
<keyword evidence="1" id="KW-1188">Viral release from host cell</keyword>
<dbReference type="InterPro" id="IPR027417">
    <property type="entry name" value="P-loop_NTPase"/>
</dbReference>
<proteinExistence type="predicted"/>
<evidence type="ECO:0000259" key="2">
    <source>
        <dbReference type="Pfam" id="PF17289"/>
    </source>
</evidence>
<dbReference type="Pfam" id="PF03237">
    <property type="entry name" value="Terminase_6N"/>
    <property type="match status" value="1"/>
</dbReference>
<dbReference type="Proteomes" id="UP000198346">
    <property type="component" value="Unassembled WGS sequence"/>
</dbReference>
<evidence type="ECO:0000313" key="3">
    <source>
        <dbReference type="EMBL" id="SNT67584.1"/>
    </source>
</evidence>
<dbReference type="Pfam" id="PF17289">
    <property type="entry name" value="Terminase_6C"/>
    <property type="match status" value="1"/>
</dbReference>
<dbReference type="Gene3D" id="3.30.420.240">
    <property type="match status" value="1"/>
</dbReference>
<protein>
    <submittedName>
        <fullName evidence="3">Large terminase phage packaging protein</fullName>
    </submittedName>
</protein>
<evidence type="ECO:0000313" key="4">
    <source>
        <dbReference type="Proteomes" id="UP000198346"/>
    </source>
</evidence>
<gene>
    <name evidence="3" type="ORF">SAMN06297382_0074</name>
</gene>
<feature type="domain" description="Terminase large subunit gp17-like C-terminal" evidence="2">
    <location>
        <begin position="264"/>
        <end position="406"/>
    </location>
</feature>
<dbReference type="InterPro" id="IPR035421">
    <property type="entry name" value="Terminase_6C"/>
</dbReference>
<dbReference type="OrthoDB" id="4519042at2"/>